<sequence>MKTRRLAVPGVSFRGSRVQGGKGTDNFNNKNMAKRETSKGEETANAVAQVLEELRELRQEVRLAIETATNAPYKVLSAAELRQTMGISENTLRRYEKWFGIPVRKIGKKKFYLEAEVKNCILTALQFWKD</sequence>
<dbReference type="Proteomes" id="UP000270673">
    <property type="component" value="Chromosome"/>
</dbReference>
<name>A0A3Q9IPD0_9BACT</name>
<proteinExistence type="predicted"/>
<dbReference type="OrthoDB" id="1099721at2"/>
<dbReference type="RefSeq" id="WP_106481211.1">
    <property type="nucleotide sequence ID" value="NZ_CP032819.1"/>
</dbReference>
<organism evidence="2 3">
    <name type="scientific">Butyricimonas faecalis</name>
    <dbReference type="NCBI Taxonomy" id="2093856"/>
    <lineage>
        <taxon>Bacteria</taxon>
        <taxon>Pseudomonadati</taxon>
        <taxon>Bacteroidota</taxon>
        <taxon>Bacteroidia</taxon>
        <taxon>Bacteroidales</taxon>
        <taxon>Odoribacteraceae</taxon>
        <taxon>Butyricimonas</taxon>
    </lineage>
</organism>
<feature type="region of interest" description="Disordered" evidence="1">
    <location>
        <begin position="15"/>
        <end position="41"/>
    </location>
</feature>
<dbReference type="EMBL" id="CP032819">
    <property type="protein sequence ID" value="AZS30561.1"/>
    <property type="molecule type" value="Genomic_DNA"/>
</dbReference>
<evidence type="ECO:0000313" key="2">
    <source>
        <dbReference type="EMBL" id="AZS30561.1"/>
    </source>
</evidence>
<dbReference type="AlphaFoldDB" id="A0A3Q9IPD0"/>
<gene>
    <name evidence="2" type="ORF">D8S85_14070</name>
</gene>
<dbReference type="InterPro" id="IPR009061">
    <property type="entry name" value="DNA-bd_dom_put_sf"/>
</dbReference>
<evidence type="ECO:0000313" key="3">
    <source>
        <dbReference type="Proteomes" id="UP000270673"/>
    </source>
</evidence>
<dbReference type="SUPFAM" id="SSF46955">
    <property type="entry name" value="Putative DNA-binding domain"/>
    <property type="match status" value="1"/>
</dbReference>
<protein>
    <submittedName>
        <fullName evidence="2">Uncharacterized protein</fullName>
    </submittedName>
</protein>
<dbReference type="KEGG" id="buy:D8S85_14070"/>
<accession>A0A3Q9IPD0</accession>
<reference evidence="2 3" key="1">
    <citation type="submission" date="2018-10" db="EMBL/GenBank/DDBJ databases">
        <title>Butyricimonas faecalis sp. nov., isolated from human faeces and emended description of the genus Butyricimonas.</title>
        <authorList>
            <person name="Le Roy T."/>
            <person name="Van der Smissen P."/>
            <person name="Paquot A."/>
            <person name="Delzenne N."/>
            <person name="Muccioli G."/>
            <person name="Collet J.-F."/>
            <person name="Cani P.D."/>
        </authorList>
    </citation>
    <scope>NUCLEOTIDE SEQUENCE [LARGE SCALE GENOMIC DNA]</scope>
    <source>
        <strain evidence="2 3">H184</strain>
    </source>
</reference>
<keyword evidence="3" id="KW-1185">Reference proteome</keyword>
<evidence type="ECO:0000256" key="1">
    <source>
        <dbReference type="SAM" id="MobiDB-lite"/>
    </source>
</evidence>